<evidence type="ECO:0008006" key="9">
    <source>
        <dbReference type="Google" id="ProtNLM"/>
    </source>
</evidence>
<protein>
    <recommendedName>
        <fullName evidence="9">Pentatricopeptide repeat protein</fullName>
    </recommendedName>
</protein>
<accession>A0ABP0BIV7</accession>
<feature type="region of interest" description="Disordered" evidence="6">
    <location>
        <begin position="27"/>
        <end position="47"/>
    </location>
</feature>
<organism evidence="7 8">
    <name type="scientific">Sporothrix curviconia</name>
    <dbReference type="NCBI Taxonomy" id="1260050"/>
    <lineage>
        <taxon>Eukaryota</taxon>
        <taxon>Fungi</taxon>
        <taxon>Dikarya</taxon>
        <taxon>Ascomycota</taxon>
        <taxon>Pezizomycotina</taxon>
        <taxon>Sordariomycetes</taxon>
        <taxon>Sordariomycetidae</taxon>
        <taxon>Ophiostomatales</taxon>
        <taxon>Ophiostomataceae</taxon>
        <taxon>Sporothrix</taxon>
    </lineage>
</organism>
<feature type="region of interest" description="Disordered" evidence="6">
    <location>
        <begin position="483"/>
        <end position="512"/>
    </location>
</feature>
<dbReference type="PANTHER" id="PTHR47447:SF17">
    <property type="entry name" value="OS12G0638900 PROTEIN"/>
    <property type="match status" value="1"/>
</dbReference>
<evidence type="ECO:0000256" key="3">
    <source>
        <dbReference type="ARBA" id="ARBA00044493"/>
    </source>
</evidence>
<evidence type="ECO:0000256" key="5">
    <source>
        <dbReference type="PROSITE-ProRule" id="PRU00708"/>
    </source>
</evidence>
<name>A0ABP0BIV7_9PEZI</name>
<feature type="region of interest" description="Disordered" evidence="6">
    <location>
        <begin position="114"/>
        <end position="153"/>
    </location>
</feature>
<dbReference type="Proteomes" id="UP001642405">
    <property type="component" value="Unassembled WGS sequence"/>
</dbReference>
<feature type="region of interest" description="Disordered" evidence="6">
    <location>
        <begin position="707"/>
        <end position="726"/>
    </location>
</feature>
<evidence type="ECO:0000313" key="7">
    <source>
        <dbReference type="EMBL" id="CAK7219406.1"/>
    </source>
</evidence>
<dbReference type="Gene3D" id="1.25.40.10">
    <property type="entry name" value="Tetratricopeptide repeat domain"/>
    <property type="match status" value="1"/>
</dbReference>
<dbReference type="EMBL" id="CAWUHB010000017">
    <property type="protein sequence ID" value="CAK7219406.1"/>
    <property type="molecule type" value="Genomic_DNA"/>
</dbReference>
<dbReference type="PROSITE" id="PS51375">
    <property type="entry name" value="PPR"/>
    <property type="match status" value="1"/>
</dbReference>
<dbReference type="InterPro" id="IPR011990">
    <property type="entry name" value="TPR-like_helical_dom_sf"/>
</dbReference>
<dbReference type="InterPro" id="IPR002885">
    <property type="entry name" value="PPR_rpt"/>
</dbReference>
<sequence length="745" mass="83082">MKASRRIDRAACGAVLSACVPQPPASVPCPGPGHRRSPPSRCLHDQRRPLQYGRPHSKSHWALTAGAPDPASGTLLPLLFPPTWTSSWKTPCGRKAMHALESACHAVERNARHKYNRSNHTSAAAAASSQPEEHEIFTPPDTTVLPPVPTSPADIVRPRRAALSKDELLSFVDPPADGDTVEDHMEFIRDPYMRRYAQADEPEVVVSHTDNDEDYPTWRDVAKADDAVQRVIHELSMAVGMRLHNPNKASAHEVYNIYRKLPGTRMSHVPATLRHQLLKSLGMVEKKDAQSMLRYFAVVSDIKDCGFALQVAEWNAAISFAARYVGTSSATEVEAAVNLWREMEQEANIQGNSVTFNILFDVASKGGNFTLADMVYKEMEKRGFRFNRYHHVSLIHFFGLKLDADGIRVAYQEMVKAGEMIDIVVLNCVMAGFLRCGEEDAAERVYQRMHQTYLDRLNGIPKKTRAEKGKGLSKDLSNNMSKDLSAEAEPATTTASTALYQPSSPPPSATETRKLFKDLSRGPASLDTTNFASQKVMTDVLHMLAKVSRGNSKLRARYQLLVPTRPNLATYRILINHYAVRLGDLSSCTRFLSDMKRLHIPLHGAIFLALFKGFALHGGRPGMSSDWSERRLRSIWSALLKALDDEVEGLYISTWLIEWALRAFDRCSTPEMVFKAYNSLTSRWDPSEADADFSIGVLHRLLKSRQPRPTYRDDDGSSHSRGGKGRRWLGAKTSIMSQLGSQSFG</sequence>
<gene>
    <name evidence="7" type="ORF">SCUCBS95973_003811</name>
</gene>
<keyword evidence="2" id="KW-0677">Repeat</keyword>
<feature type="repeat" description="PPR" evidence="5">
    <location>
        <begin position="352"/>
        <end position="386"/>
    </location>
</feature>
<dbReference type="NCBIfam" id="TIGR00756">
    <property type="entry name" value="PPR"/>
    <property type="match status" value="2"/>
</dbReference>
<comment type="subunit">
    <text evidence="4">Binds to mitochondrial small subunit 15S rRNA.</text>
</comment>
<comment type="function">
    <text evidence="3">Regulates mitochondrial small subunit maturation by controlling 15S rRNA 5'-end processing. Localizes to the 5' precursor of the 15S rRNA in a position that is subsequently occupied by mS47 in the mature yeast mtSSU. Uses structure and sequence-specific RNA recognition, binding to a single-stranded region of the precursor and specifically recognizing bases -6 to -1. The exchange of Ccm1 for mS47 is coupled to the irreversible removal of precursor rRNA that is accompanied by conformational changes of the mitoribosomal proteins uS5m and mS26. These conformational changes signal completion of 5'-end rRNA processing through protection of the mature 5'-end of the 15S rRNA and stabilization of mS47. The removal of the 5' precursor together with the dissociation of Ccm1 may be catalyzed by the 5'-3' exoribonuclease Pet127. Involved in the specific removal of group I introns in mitochondrial encoded transcripts.</text>
</comment>
<evidence type="ECO:0000256" key="6">
    <source>
        <dbReference type="SAM" id="MobiDB-lite"/>
    </source>
</evidence>
<dbReference type="Pfam" id="PF01535">
    <property type="entry name" value="PPR"/>
    <property type="match status" value="2"/>
</dbReference>
<comment type="caution">
    <text evidence="7">The sequence shown here is derived from an EMBL/GenBank/DDBJ whole genome shotgun (WGS) entry which is preliminary data.</text>
</comment>
<reference evidence="7 8" key="1">
    <citation type="submission" date="2024-01" db="EMBL/GenBank/DDBJ databases">
        <authorList>
            <person name="Allen C."/>
            <person name="Tagirdzhanova G."/>
        </authorList>
    </citation>
    <scope>NUCLEOTIDE SEQUENCE [LARGE SCALE GENOMIC DNA]</scope>
</reference>
<evidence type="ECO:0000256" key="1">
    <source>
        <dbReference type="ARBA" id="ARBA00006192"/>
    </source>
</evidence>
<evidence type="ECO:0000256" key="4">
    <source>
        <dbReference type="ARBA" id="ARBA00044511"/>
    </source>
</evidence>
<comment type="similarity">
    <text evidence="1">Belongs to the CCM1 family.</text>
</comment>
<proteinExistence type="inferred from homology"/>
<evidence type="ECO:0000313" key="8">
    <source>
        <dbReference type="Proteomes" id="UP001642405"/>
    </source>
</evidence>
<evidence type="ECO:0000256" key="2">
    <source>
        <dbReference type="ARBA" id="ARBA00022737"/>
    </source>
</evidence>
<feature type="compositionally biased region" description="Low complexity" evidence="6">
    <location>
        <begin position="487"/>
        <end position="498"/>
    </location>
</feature>
<keyword evidence="8" id="KW-1185">Reference proteome</keyword>
<dbReference type="PANTHER" id="PTHR47447">
    <property type="entry name" value="OS03G0856100 PROTEIN"/>
    <property type="match status" value="1"/>
</dbReference>